<feature type="region of interest" description="Disordered" evidence="3">
    <location>
        <begin position="1"/>
        <end position="29"/>
    </location>
</feature>
<keyword evidence="2" id="KW-0677">Repeat</keyword>
<dbReference type="Pfam" id="PF12812">
    <property type="entry name" value="PDZ_1"/>
    <property type="match status" value="2"/>
</dbReference>
<dbReference type="Gene3D" id="2.30.42.10">
    <property type="match status" value="1"/>
</dbReference>
<dbReference type="Gene3D" id="2.40.10.10">
    <property type="entry name" value="Trypsin-like serine proteases"/>
    <property type="match status" value="2"/>
</dbReference>
<dbReference type="InterPro" id="IPR001940">
    <property type="entry name" value="Peptidase_S1C"/>
</dbReference>
<dbReference type="InterPro" id="IPR036034">
    <property type="entry name" value="PDZ_sf"/>
</dbReference>
<feature type="region of interest" description="Disordered" evidence="3">
    <location>
        <begin position="1052"/>
        <end position="1118"/>
    </location>
</feature>
<accession>A0A139AWZ9</accession>
<dbReference type="PANTHER" id="PTHR46366">
    <property type="entry name" value="PRO-APOPTOTIC SERINE PROTEASE NMA111"/>
    <property type="match status" value="1"/>
</dbReference>
<reference evidence="5 6" key="1">
    <citation type="journal article" date="2015" name="Genome Biol. Evol.">
        <title>Phylogenomic analyses indicate that early fungi evolved digesting cell walls of algal ancestors of land plants.</title>
        <authorList>
            <person name="Chang Y."/>
            <person name="Wang S."/>
            <person name="Sekimoto S."/>
            <person name="Aerts A.L."/>
            <person name="Choi C."/>
            <person name="Clum A."/>
            <person name="LaButti K.M."/>
            <person name="Lindquist E.A."/>
            <person name="Yee Ngan C."/>
            <person name="Ohm R.A."/>
            <person name="Salamov A.A."/>
            <person name="Grigoriev I.V."/>
            <person name="Spatafora J.W."/>
            <person name="Berbee M.L."/>
        </authorList>
    </citation>
    <scope>NUCLEOTIDE SEQUENCE [LARGE SCALE GENOMIC DNA]</scope>
    <source>
        <strain evidence="5 6">JEL478</strain>
    </source>
</reference>
<dbReference type="AlphaFoldDB" id="A0A139AWZ9"/>
<dbReference type="GO" id="GO:0004252">
    <property type="term" value="F:serine-type endopeptidase activity"/>
    <property type="evidence" value="ECO:0007669"/>
    <property type="project" value="InterPro"/>
</dbReference>
<evidence type="ECO:0000256" key="1">
    <source>
        <dbReference type="ARBA" id="ARBA00010541"/>
    </source>
</evidence>
<dbReference type="InterPro" id="IPR025926">
    <property type="entry name" value="PDZ-like_dom"/>
</dbReference>
<feature type="region of interest" description="Disordered" evidence="3">
    <location>
        <begin position="843"/>
        <end position="865"/>
    </location>
</feature>
<organism evidence="5 6">
    <name type="scientific">Gonapodya prolifera (strain JEL478)</name>
    <name type="common">Monoblepharis prolifera</name>
    <dbReference type="NCBI Taxonomy" id="1344416"/>
    <lineage>
        <taxon>Eukaryota</taxon>
        <taxon>Fungi</taxon>
        <taxon>Fungi incertae sedis</taxon>
        <taxon>Chytridiomycota</taxon>
        <taxon>Chytridiomycota incertae sedis</taxon>
        <taxon>Monoblepharidomycetes</taxon>
        <taxon>Monoblepharidales</taxon>
        <taxon>Gonapodyaceae</taxon>
        <taxon>Gonapodya</taxon>
    </lineage>
</organism>
<dbReference type="InterPro" id="IPR009003">
    <property type="entry name" value="Peptidase_S1_PA"/>
</dbReference>
<dbReference type="STRING" id="1344416.A0A139AWZ9"/>
<dbReference type="CDD" id="cd06719">
    <property type="entry name" value="PDZ2-4_Nma111p-like"/>
    <property type="match status" value="1"/>
</dbReference>
<dbReference type="OMA" id="ETCHAYF"/>
<dbReference type="Pfam" id="PF13365">
    <property type="entry name" value="Trypsin_2"/>
    <property type="match status" value="1"/>
</dbReference>
<dbReference type="SUPFAM" id="SSF50494">
    <property type="entry name" value="Trypsin-like serine proteases"/>
    <property type="match status" value="2"/>
</dbReference>
<evidence type="ECO:0000259" key="4">
    <source>
        <dbReference type="Pfam" id="PF12812"/>
    </source>
</evidence>
<comment type="similarity">
    <text evidence="1">Belongs to the peptidase S1C family.</text>
</comment>
<gene>
    <name evidence="5" type="ORF">M427DRAFT_51499</name>
</gene>
<feature type="domain" description="PDZ-like" evidence="4">
    <location>
        <begin position="964"/>
        <end position="1031"/>
    </location>
</feature>
<dbReference type="EMBL" id="KQ965733">
    <property type="protein sequence ID" value="KXS21250.1"/>
    <property type="molecule type" value="Genomic_DNA"/>
</dbReference>
<feature type="compositionally biased region" description="Acidic residues" evidence="3">
    <location>
        <begin position="1067"/>
        <end position="1079"/>
    </location>
</feature>
<dbReference type="Proteomes" id="UP000070544">
    <property type="component" value="Unassembled WGS sequence"/>
</dbReference>
<evidence type="ECO:0000256" key="3">
    <source>
        <dbReference type="SAM" id="MobiDB-lite"/>
    </source>
</evidence>
<name>A0A139AWZ9_GONPJ</name>
<dbReference type="OrthoDB" id="4217619at2759"/>
<feature type="domain" description="PDZ-like" evidence="4">
    <location>
        <begin position="389"/>
        <end position="464"/>
    </location>
</feature>
<sequence>MDSDDSPRTGALRSRVVSGGTGTLGLDRDNEDAEQAWKRTLETAIQSIVSIRFIVSRHFDTWQPGTYNATGFIVDAEQGIILTNKHVTTDAPWIGKVSFRNSEEIPAWVVWRDPIHDFGFLRFDPSSIRFMRLRAIPLNPGAARVGLAVRVPGSDAGEKLAILSGIIARLDRPAASYGVGTYNDLNTFYIQASSNTSGGSSGSPVINIHGEAVALNAGGSSSAASSFFLPLERVKIALEKLRKGEPVPRGTLQVEFVQRTYDDCRRLGMPADLEIQFRKLNPDLNGVLAVRHSVPGGPGYGLLRAGDLVIKLGGNLLNHFVDLAEVLDASVEEAKLEPGVAECLAASTKTEEGATAPRTSPGLGKPVSLTVLRNGKLVDVTVRAQDLRAITPAEYIEVGGGTVHPLSFQLARAYLHPCGGVFVADAGHMMALAGIPAFSIIVSVNHIRTPDVVSFVNVMRELPNDKRVPVRYYSLSKKNVELVKIITIEKRWGRLRLVSRDDSTGLWNFMHIQSLHNIEPLRIRSARFADFAPNRNTVSKLSHDASRSLCVVEFHAPFGIDGINTKWSEGVGIILDKELGLVVVDRSVVTTALGKVFVLFANTVLVPAVVQWIHPQQNFVFVRYDVKLTEKVPVRSVTLPDRRHGTLLANDPVYLVSVNSSTAVPRALKTNIKSRGYFLFSDTHPPKFRTLSFDEAITLHKPMNDDSGVILSEGGVAVGLWLMHPESNSYIGASLEYGGMISESLKAVQETIKRHEQSESPRLDDEETWGVPCLRVVDVELTESYFWKARELGLGEEWITRMMKARSRTARIAGRPVTASMDDVGSLEDIDAIADRDVPLEEEDEAMVDEESTDDPNNLPSGPSRYSFVTVRRVPARVVTNTNHYVGDYSETTSLREGDLILTINGRLVTRMRDLSQLISSPQDLTGVLAEGGPKSVTLHVLREGKEVDVVIPTRLLSGLPRVRVVHWAGAIFQMPHRPITFQVKQIPQGVYVSLLYSGSPAQRDALSACWFVTEVDGKPTPDLESFLEAVGYGLQGKDARVVDPVYEGWTSDIPDSVEPQSHASDDSDTDVAESDEESTMAVDAPVNEEEAARRDEIKPKLKPTAAPDPTPLEISKKATKSKSFRIRAVSLENVQKVISLDVSDASKMFWPTWKAVVDSKL</sequence>
<evidence type="ECO:0000313" key="6">
    <source>
        <dbReference type="Proteomes" id="UP000070544"/>
    </source>
</evidence>
<keyword evidence="6" id="KW-1185">Reference proteome</keyword>
<dbReference type="SUPFAM" id="SSF50156">
    <property type="entry name" value="PDZ domain-like"/>
    <property type="match status" value="2"/>
</dbReference>
<feature type="compositionally biased region" description="Acidic residues" evidence="3">
    <location>
        <begin position="843"/>
        <end position="854"/>
    </location>
</feature>
<dbReference type="PRINTS" id="PR00834">
    <property type="entry name" value="PROTEASES2C"/>
</dbReference>
<dbReference type="GO" id="GO:0006508">
    <property type="term" value="P:proteolysis"/>
    <property type="evidence" value="ECO:0007669"/>
    <property type="project" value="InterPro"/>
</dbReference>
<feature type="compositionally biased region" description="Basic and acidic residues" evidence="3">
    <location>
        <begin position="1091"/>
        <end position="1100"/>
    </location>
</feature>
<dbReference type="InterPro" id="IPR043504">
    <property type="entry name" value="Peptidase_S1_PA_chymotrypsin"/>
</dbReference>
<evidence type="ECO:0000256" key="2">
    <source>
        <dbReference type="ARBA" id="ARBA00022737"/>
    </source>
</evidence>
<proteinExistence type="inferred from homology"/>
<evidence type="ECO:0000313" key="5">
    <source>
        <dbReference type="EMBL" id="KXS21250.1"/>
    </source>
</evidence>
<protein>
    <recommendedName>
        <fullName evidence="4">PDZ-like domain-containing protein</fullName>
    </recommendedName>
</protein>
<dbReference type="PANTHER" id="PTHR46366:SF8">
    <property type="entry name" value="PRO-APOPTOTIC SERINE PROTEASE NMA111"/>
    <property type="match status" value="1"/>
</dbReference>